<dbReference type="InterPro" id="IPR009030">
    <property type="entry name" value="Growth_fac_rcpt_cys_sf"/>
</dbReference>
<dbReference type="OrthoDB" id="6145049at2759"/>
<proteinExistence type="predicted"/>
<protein>
    <submittedName>
        <fullName evidence="4">Proprotein convertase subtilisin/kexin type 5-like</fullName>
    </submittedName>
</protein>
<keyword evidence="2" id="KW-0732">Signal</keyword>
<dbReference type="AlphaFoldDB" id="A0A8B8AL62"/>
<feature type="transmembrane region" description="Helical" evidence="1">
    <location>
        <begin position="609"/>
        <end position="634"/>
    </location>
</feature>
<dbReference type="Proteomes" id="UP000694844">
    <property type="component" value="Chromosome 7"/>
</dbReference>
<keyword evidence="1" id="KW-0812">Transmembrane</keyword>
<dbReference type="GeneID" id="111102763"/>
<evidence type="ECO:0000256" key="2">
    <source>
        <dbReference type="SAM" id="SignalP"/>
    </source>
</evidence>
<dbReference type="RefSeq" id="XP_022291338.1">
    <property type="nucleotide sequence ID" value="XM_022435630.1"/>
</dbReference>
<evidence type="ECO:0000313" key="4">
    <source>
        <dbReference type="RefSeq" id="XP_022291338.1"/>
    </source>
</evidence>
<sequence length="685" mass="77549">MNTYRNHSLYLLGICLIGLLQETKTKCLPSELSIITKQWYQKKESCDTKCPANMYIFQQSCVVDCPQFTSKYDNGFIKYCFNTALQDLKCAENMCSPSYPFCFNGNCLLSCPEYTVSYNGSCLMDCPEESPYLKASCDGVCYKESKICSKSCPSSHPYIFRSPHIQHCLNQCPNYTTINGRFCNLSCPVERPFLFNRSCVMKCPPSDPLITVSISAFNKIFQCTNMCPDDTASYRNVCVTVCPDGTILDVGSQKKCLEKCGKTRQFSYTSPMERNSIYYRQCFTKCPSWEYSLTVNATNICVKDCPLNFSVHNNTCLRKCPALYPLRYNNMVRGHVTAVCVQTCPNGTINYNNTCLVQCPKPLVQYTSVCRPECIHPLPFLLQSNRTCTAECPSELLRYNFSCVEKCPGHTLYIENQTCVARCSNLESLSLDTNLGHICVNSQTCDNETILMKDSKLCVRVCPRNTHIILKNVCVNISECHGVYMDTEKGNTCLEKCPTTLYTNGRKCVVRCPLNKMIMDRNCTDKCFGKRPLKMNKNEYSENKDKNVCFSECPKGYVKNENECIGAGRCIEFGKSYTYNNTCYENCPPGTLVKYGIPEKTCVVFNQSAVLLITIFTLLFSLFFFFCFAMICCFQGCTSKATLAKHSENTTETENTILNVETETEGFTNNIDVQHDETDEEIIVV</sequence>
<keyword evidence="3" id="KW-1185">Reference proteome</keyword>
<evidence type="ECO:0000313" key="3">
    <source>
        <dbReference type="Proteomes" id="UP000694844"/>
    </source>
</evidence>
<keyword evidence="1" id="KW-1133">Transmembrane helix</keyword>
<reference evidence="4" key="1">
    <citation type="submission" date="2025-08" db="UniProtKB">
        <authorList>
            <consortium name="RefSeq"/>
        </authorList>
    </citation>
    <scope>IDENTIFICATION</scope>
    <source>
        <tissue evidence="4">Whole sample</tissue>
    </source>
</reference>
<name>A0A8B8AL62_CRAVI</name>
<feature type="signal peptide" evidence="2">
    <location>
        <begin position="1"/>
        <end position="25"/>
    </location>
</feature>
<feature type="chain" id="PRO_5034243698" evidence="2">
    <location>
        <begin position="26"/>
        <end position="685"/>
    </location>
</feature>
<dbReference type="SUPFAM" id="SSF57184">
    <property type="entry name" value="Growth factor receptor domain"/>
    <property type="match status" value="1"/>
</dbReference>
<organism evidence="3 4">
    <name type="scientific">Crassostrea virginica</name>
    <name type="common">Eastern oyster</name>
    <dbReference type="NCBI Taxonomy" id="6565"/>
    <lineage>
        <taxon>Eukaryota</taxon>
        <taxon>Metazoa</taxon>
        <taxon>Spiralia</taxon>
        <taxon>Lophotrochozoa</taxon>
        <taxon>Mollusca</taxon>
        <taxon>Bivalvia</taxon>
        <taxon>Autobranchia</taxon>
        <taxon>Pteriomorphia</taxon>
        <taxon>Ostreida</taxon>
        <taxon>Ostreoidea</taxon>
        <taxon>Ostreidae</taxon>
        <taxon>Crassostrea</taxon>
    </lineage>
</organism>
<accession>A0A8B8AL62</accession>
<gene>
    <name evidence="4" type="primary">LOC111102763</name>
</gene>
<evidence type="ECO:0000256" key="1">
    <source>
        <dbReference type="SAM" id="Phobius"/>
    </source>
</evidence>
<keyword evidence="1" id="KW-0472">Membrane</keyword>
<dbReference type="KEGG" id="cvn:111102763"/>